<dbReference type="Pfam" id="PF20256">
    <property type="entry name" value="MoCoBD_2"/>
    <property type="match status" value="2"/>
</dbReference>
<reference evidence="3" key="1">
    <citation type="submission" date="2018-06" db="EMBL/GenBank/DDBJ databases">
        <authorList>
            <person name="Zhirakovskaya E."/>
        </authorList>
    </citation>
    <scope>NUCLEOTIDE SEQUENCE</scope>
</reference>
<evidence type="ECO:0000256" key="1">
    <source>
        <dbReference type="SAM" id="Phobius"/>
    </source>
</evidence>
<proteinExistence type="predicted"/>
<feature type="transmembrane region" description="Helical" evidence="1">
    <location>
        <begin position="15"/>
        <end position="34"/>
    </location>
</feature>
<dbReference type="PANTHER" id="PTHR47495">
    <property type="entry name" value="ALDEHYDE DEHYDROGENASE"/>
    <property type="match status" value="1"/>
</dbReference>
<dbReference type="InterPro" id="IPR037165">
    <property type="entry name" value="AldOxase/xan_DH_Mopterin-bd_sf"/>
</dbReference>
<name>A0A3B0S2L0_9ZZZZ</name>
<dbReference type="Pfam" id="PF02738">
    <property type="entry name" value="MoCoBD_1"/>
    <property type="match status" value="1"/>
</dbReference>
<dbReference type="InterPro" id="IPR052516">
    <property type="entry name" value="N-heterocyclic_Hydroxylase"/>
</dbReference>
<sequence>MTSQSGVKKITRRGFLVKTGWVAAGITVLGAVSFPTVRANLPTIPTTNNPELDDGMAWIQVLPGGKIRFFCPRMEMGQGAVLGLSQVVAEELNIDQSEIECLLPSTDQTPPFKMTVGSESILEFFNPVSLAGARLREILRDLAAKKAGIKGDQIKDARGGFILPDGSRLGYGDLVPSSPLVVSPQDWAGQKKEAPLYAQKRQGEFAAIGKAWKPQDLEAIVTGKAVYSRDALVPGMMFGQVLRAPAFGARLKKVDSSAAEAMTGIRVVVGDEGNNFAGVVNFVAVVAADPFLLPEAIEALQVEWTIPDVANQYQLDKTLDVERLRAGDDFEHVVDEAGNSTQGRSEAKFLTTARYDTPFAAHAAIEPRASVVSVRAEKIEVWCASQDPFYVRGRVAAVVGRSVDEVVVHSHRIGGGFGGRVLCQASEEAAILSAAVGAPVRVQWDRKSEFQNNYLQPAFSHHINAGVKADGKISHWQHDFVSSPIIFGQIPKNVAWAMDKVVADFGTSRGSKPPYQINNRRTRFSDIRTPVSIGAWRGLGAAPNAFAIESMMDELASGAGIDPLEFRLNNLPASGSRLADVLRRVAEISGWGQPLAKDHGRGLACSVYKGDTPVAVVAEVQVDRAAKKIRVTKVWCAQDCGLVLNPHQVENQVMGNIVWGTSMAMKEQITIADGQVQEENFDAYEILRHDEAPQIVIDLVEPAGAKPVGVGEAALPAVPAAIANAVFAATGRRVRRLPISYDSVVA</sequence>
<keyword evidence="3" id="KW-0560">Oxidoreductase</keyword>
<dbReference type="GO" id="GO:0047121">
    <property type="term" value="F:isoquinoline 1-oxidoreductase activity"/>
    <property type="evidence" value="ECO:0007669"/>
    <property type="project" value="UniProtKB-EC"/>
</dbReference>
<keyword evidence="1" id="KW-0812">Transmembrane</keyword>
<dbReference type="InterPro" id="IPR012368">
    <property type="entry name" value="OxRdtase_Mopterin-bd_su_IorB"/>
</dbReference>
<dbReference type="InterPro" id="IPR000674">
    <property type="entry name" value="Ald_Oxase/Xan_DH_a/b"/>
</dbReference>
<keyword evidence="1" id="KW-0472">Membrane</keyword>
<dbReference type="Gene3D" id="3.90.1170.50">
    <property type="entry name" value="Aldehyde oxidase/xanthine dehydrogenase, a/b hammerhead"/>
    <property type="match status" value="1"/>
</dbReference>
<dbReference type="PROSITE" id="PS51318">
    <property type="entry name" value="TAT"/>
    <property type="match status" value="1"/>
</dbReference>
<evidence type="ECO:0000259" key="2">
    <source>
        <dbReference type="SMART" id="SM01008"/>
    </source>
</evidence>
<dbReference type="Gene3D" id="3.30.365.10">
    <property type="entry name" value="Aldehyde oxidase/xanthine dehydrogenase, molybdopterin binding domain"/>
    <property type="match status" value="4"/>
</dbReference>
<protein>
    <submittedName>
        <fullName evidence="3">Isoquinoline 1-oxidoreductase beta subunit</fullName>
        <ecNumber evidence="3">1.3.99.16</ecNumber>
    </submittedName>
</protein>
<dbReference type="EC" id="1.3.99.16" evidence="3"/>
<dbReference type="InterPro" id="IPR008274">
    <property type="entry name" value="AldOxase/xan_DH_MoCoBD1"/>
</dbReference>
<dbReference type="AlphaFoldDB" id="A0A3B0S2L0"/>
<dbReference type="InterPro" id="IPR006311">
    <property type="entry name" value="TAT_signal"/>
</dbReference>
<dbReference type="SMART" id="SM01008">
    <property type="entry name" value="Ald_Xan_dh_C"/>
    <property type="match status" value="1"/>
</dbReference>
<evidence type="ECO:0000313" key="3">
    <source>
        <dbReference type="EMBL" id="VAV95086.1"/>
    </source>
</evidence>
<dbReference type="EMBL" id="UOEC01000125">
    <property type="protein sequence ID" value="VAV95086.1"/>
    <property type="molecule type" value="Genomic_DNA"/>
</dbReference>
<dbReference type="SUPFAM" id="SSF56003">
    <property type="entry name" value="Molybdenum cofactor-binding domain"/>
    <property type="match status" value="2"/>
</dbReference>
<gene>
    <name evidence="3" type="ORF">MNBD_ALPHA08-2052</name>
</gene>
<organism evidence="3">
    <name type="scientific">hydrothermal vent metagenome</name>
    <dbReference type="NCBI Taxonomy" id="652676"/>
    <lineage>
        <taxon>unclassified sequences</taxon>
        <taxon>metagenomes</taxon>
        <taxon>ecological metagenomes</taxon>
    </lineage>
</organism>
<dbReference type="PIRSF" id="PIRSF036389">
    <property type="entry name" value="IOR_B"/>
    <property type="match status" value="1"/>
</dbReference>
<dbReference type="PANTHER" id="PTHR47495:SF1">
    <property type="entry name" value="BLL3820 PROTEIN"/>
    <property type="match status" value="1"/>
</dbReference>
<keyword evidence="1" id="KW-1133">Transmembrane helix</keyword>
<dbReference type="InterPro" id="IPR046867">
    <property type="entry name" value="AldOxase/xan_DH_MoCoBD2"/>
</dbReference>
<accession>A0A3B0S2L0</accession>
<feature type="domain" description="Aldehyde oxidase/xanthine dehydrogenase a/b hammerhead" evidence="2">
    <location>
        <begin position="222"/>
        <end position="308"/>
    </location>
</feature>